<dbReference type="InterPro" id="IPR016185">
    <property type="entry name" value="PreATP-grasp_dom_sf"/>
</dbReference>
<comment type="catalytic activity">
    <reaction evidence="14 17">
        <text>hydrogencarbonate + NH4(+) + 2 ATP = carbamoyl phosphate + 2 ADP + phosphate + 2 H(+)</text>
        <dbReference type="Rhea" id="RHEA:18029"/>
        <dbReference type="ChEBI" id="CHEBI:15378"/>
        <dbReference type="ChEBI" id="CHEBI:17544"/>
        <dbReference type="ChEBI" id="CHEBI:28938"/>
        <dbReference type="ChEBI" id="CHEBI:30616"/>
        <dbReference type="ChEBI" id="CHEBI:43474"/>
        <dbReference type="ChEBI" id="CHEBI:58228"/>
        <dbReference type="ChEBI" id="CHEBI:456216"/>
        <dbReference type="EC" id="6.3.4.16"/>
    </reaction>
</comment>
<keyword evidence="6 17" id="KW-0028">Amino-acid biosynthesis</keyword>
<dbReference type="SUPFAM" id="SSF52440">
    <property type="entry name" value="PreATP-grasp domain"/>
    <property type="match status" value="2"/>
</dbReference>
<evidence type="ECO:0000256" key="10">
    <source>
        <dbReference type="ARBA" id="ARBA00022840"/>
    </source>
</evidence>
<proteinExistence type="inferred from homology"/>
<dbReference type="PANTHER" id="PTHR11405:SF53">
    <property type="entry name" value="CARBAMOYL-PHOSPHATE SYNTHASE [AMMONIA], MITOCHONDRIAL"/>
    <property type="match status" value="1"/>
</dbReference>
<dbReference type="GO" id="GO:0044205">
    <property type="term" value="P:'de novo' UMP biosynthetic process"/>
    <property type="evidence" value="ECO:0007669"/>
    <property type="project" value="UniProtKB-UniRule"/>
</dbReference>
<dbReference type="InterPro" id="IPR013815">
    <property type="entry name" value="ATP_grasp_subdomain_1"/>
</dbReference>
<keyword evidence="18" id="KW-0812">Transmembrane</keyword>
<keyword evidence="8 17" id="KW-0677">Repeat</keyword>
<dbReference type="SUPFAM" id="SSF48108">
    <property type="entry name" value="Carbamoyl phosphate synthetase, large subunit connection domain"/>
    <property type="match status" value="1"/>
</dbReference>
<evidence type="ECO:0000256" key="7">
    <source>
        <dbReference type="ARBA" id="ARBA00022723"/>
    </source>
</evidence>
<dbReference type="EMBL" id="FIGO01000001">
    <property type="protein sequence ID" value="CYU45389.1"/>
    <property type="molecule type" value="Genomic_DNA"/>
</dbReference>
<feature type="binding site" evidence="17">
    <location>
        <position position="774"/>
    </location>
    <ligand>
        <name>ATP</name>
        <dbReference type="ChEBI" id="CHEBI:30616"/>
        <label>2</label>
    </ligand>
</feature>
<dbReference type="Pfam" id="PF02142">
    <property type="entry name" value="MGS"/>
    <property type="match status" value="1"/>
</dbReference>
<feature type="binding site" evidence="17">
    <location>
        <position position="856"/>
    </location>
    <ligand>
        <name>Mg(2+)</name>
        <dbReference type="ChEBI" id="CHEBI:18420"/>
        <label>4</label>
    </ligand>
</feature>
<comment type="caution">
    <text evidence="17">Lacks conserved residue(s) required for the propagation of feature annotation.</text>
</comment>
<evidence type="ECO:0000256" key="6">
    <source>
        <dbReference type="ARBA" id="ARBA00022605"/>
    </source>
</evidence>
<dbReference type="InterPro" id="IPR036897">
    <property type="entry name" value="CarbamoylP_synth_lsu_oligo_sf"/>
</dbReference>
<feature type="binding site" evidence="17">
    <location>
        <position position="802"/>
    </location>
    <ligand>
        <name>ATP</name>
        <dbReference type="ChEBI" id="CHEBI:30616"/>
        <label>2</label>
    </ligand>
</feature>
<feature type="binding site" evidence="17">
    <location>
        <position position="197"/>
    </location>
    <ligand>
        <name>ATP</name>
        <dbReference type="ChEBI" id="CHEBI:30616"/>
        <label>1</label>
    </ligand>
</feature>
<dbReference type="FunFam" id="1.10.1030.10:FF:000002">
    <property type="entry name" value="Carbamoyl-phosphate synthase large chain"/>
    <property type="match status" value="1"/>
</dbReference>
<feature type="binding site" evidence="17">
    <location>
        <position position="306"/>
    </location>
    <ligand>
        <name>ATP</name>
        <dbReference type="ChEBI" id="CHEBI:30616"/>
        <label>1</label>
    </ligand>
</feature>
<feature type="region of interest" description="Allosteric domain" evidence="17">
    <location>
        <begin position="952"/>
        <end position="1081"/>
    </location>
</feature>
<dbReference type="UniPathway" id="UPA00070">
    <property type="reaction ID" value="UER00115"/>
</dbReference>
<dbReference type="InterPro" id="IPR011761">
    <property type="entry name" value="ATP-grasp"/>
</dbReference>
<dbReference type="SMART" id="SM01209">
    <property type="entry name" value="GARS_A"/>
    <property type="match status" value="1"/>
</dbReference>
<feature type="binding site" evidence="17">
    <location>
        <position position="770"/>
    </location>
    <ligand>
        <name>ATP</name>
        <dbReference type="ChEBI" id="CHEBI:30616"/>
        <label>2</label>
    </ligand>
</feature>
<comment type="function">
    <text evidence="16">Small subunit of the glutamine-dependent carbamoyl phosphate synthetase (CPSase). CPSase catalyzes the formation of carbamoyl phosphate from the ammonia moiety of glutamine, carbonate, and phosphate donated by ATP, constituting the first step of the biosynthetic pathway leading to pyrimidine nucleotides. The large subunit (synthetase) binds the substrates ammonia (free or transferred from glutamine from the small subunit), hydrogencarbonate and ATP and carries out an ATP-coupled ligase reaction, activating hydrogencarbonate by forming carboxy phosphate which reacts with ammonia to form carbamoyl phosphate.</text>
</comment>
<feature type="binding site" evidence="17">
    <location>
        <position position="263"/>
    </location>
    <ligand>
        <name>ATP</name>
        <dbReference type="ChEBI" id="CHEBI:30616"/>
        <label>1</label>
    </ligand>
</feature>
<evidence type="ECO:0000256" key="5">
    <source>
        <dbReference type="ARBA" id="ARBA00022598"/>
    </source>
</evidence>
<feature type="binding site" evidence="17">
    <location>
        <position position="320"/>
    </location>
    <ligand>
        <name>Mn(2+)</name>
        <dbReference type="ChEBI" id="CHEBI:29035"/>
        <label>2</label>
    </ligand>
</feature>
<dbReference type="Pfam" id="PF02786">
    <property type="entry name" value="CPSase_L_D2"/>
    <property type="match status" value="2"/>
</dbReference>
<evidence type="ECO:0000256" key="12">
    <source>
        <dbReference type="ARBA" id="ARBA00022975"/>
    </source>
</evidence>
<evidence type="ECO:0000256" key="1">
    <source>
        <dbReference type="ARBA" id="ARBA00001936"/>
    </source>
</evidence>
<feature type="binding site" evidence="17">
    <location>
        <position position="306"/>
    </location>
    <ligand>
        <name>Mg(2+)</name>
        <dbReference type="ChEBI" id="CHEBI:18420"/>
        <label>1</label>
    </ligand>
</feature>
<evidence type="ECO:0000256" key="9">
    <source>
        <dbReference type="ARBA" id="ARBA00022741"/>
    </source>
</evidence>
<evidence type="ECO:0000256" key="13">
    <source>
        <dbReference type="ARBA" id="ARBA00023211"/>
    </source>
</evidence>
<feature type="binding site" evidence="17">
    <location>
        <position position="306"/>
    </location>
    <ligand>
        <name>Mn(2+)</name>
        <dbReference type="ChEBI" id="CHEBI:29035"/>
        <label>1</label>
    </ligand>
</feature>
<feature type="binding site" evidence="17">
    <location>
        <position position="854"/>
    </location>
    <ligand>
        <name>Mg(2+)</name>
        <dbReference type="ChEBI" id="CHEBI:18420"/>
        <label>4</label>
    </ligand>
</feature>
<feature type="binding site" evidence="17">
    <location>
        <position position="729"/>
    </location>
    <ligand>
        <name>ATP</name>
        <dbReference type="ChEBI" id="CHEBI:30616"/>
        <label>2</label>
    </ligand>
</feature>
<feature type="region of interest" description="Carbamoyl phosphate synthetic domain" evidence="17">
    <location>
        <begin position="569"/>
        <end position="951"/>
    </location>
</feature>
<evidence type="ECO:0000313" key="22">
    <source>
        <dbReference type="Proteomes" id="UP000073485"/>
    </source>
</evidence>
<feature type="binding site" evidence="17">
    <location>
        <position position="191"/>
    </location>
    <ligand>
        <name>ATP</name>
        <dbReference type="ChEBI" id="CHEBI:30616"/>
        <label>1</label>
    </ligand>
</feature>
<feature type="binding site" evidence="17">
    <location>
        <position position="232"/>
    </location>
    <ligand>
        <name>ATP</name>
        <dbReference type="ChEBI" id="CHEBI:30616"/>
        <label>1</label>
    </ligand>
</feature>
<feature type="binding site" evidence="17">
    <location>
        <position position="320"/>
    </location>
    <ligand>
        <name>Mg(2+)</name>
        <dbReference type="ChEBI" id="CHEBI:18420"/>
        <label>1</label>
    </ligand>
</feature>
<feature type="binding site" evidence="17">
    <location>
        <position position="320"/>
    </location>
    <ligand>
        <name>Mg(2+)</name>
        <dbReference type="ChEBI" id="CHEBI:18420"/>
        <label>2</label>
    </ligand>
</feature>
<feature type="binding site" evidence="17">
    <location>
        <position position="322"/>
    </location>
    <ligand>
        <name>Mg(2+)</name>
        <dbReference type="ChEBI" id="CHEBI:18420"/>
        <label>2</label>
    </ligand>
</feature>
<dbReference type="Gene3D" id="3.40.50.20">
    <property type="match status" value="2"/>
</dbReference>
<dbReference type="UniPathway" id="UPA00068">
    <property type="reaction ID" value="UER00171"/>
</dbReference>
<feature type="binding site" evidence="17">
    <location>
        <position position="854"/>
    </location>
    <ligand>
        <name>ATP</name>
        <dbReference type="ChEBI" id="CHEBI:30616"/>
        <label>2</label>
    </ligand>
</feature>
<feature type="domain" description="ATP-grasp" evidence="19">
    <location>
        <begin position="693"/>
        <end position="883"/>
    </location>
</feature>
<comment type="domain">
    <text evidence="17">The large subunit is composed of 2 ATP-grasp domains that are involved in binding the 2 ATP molecules needed for carbamoyl phosphate synthesis. The N-terminal ATP-grasp domain (referred to as the carboxyphosphate synthetic component) catalyzes the ATP-dependent phosphorylation of hydrogencarbonate to carboxyphosphate and the subsequent nucleophilic attack by ammonia to form a carbamate intermediate. The C-terminal ATP-grasp domain (referred to as the carbamoyl phosphate synthetic component) then catalyzes the phosphorylation of carbamate with the second ATP to form the end product carbamoyl phosphate. The reactive and unstable enzyme intermediates are sequentially channeled from one active site to the next through the interior of the protein over a distance of at least 96 A.</text>
</comment>
<feature type="binding site" evidence="17">
    <location>
        <position position="265"/>
    </location>
    <ligand>
        <name>ATP</name>
        <dbReference type="ChEBI" id="CHEBI:30616"/>
        <label>1</label>
    </ligand>
</feature>
<dbReference type="PROSITE" id="PS50975">
    <property type="entry name" value="ATP_GRASP"/>
    <property type="match status" value="2"/>
</dbReference>
<dbReference type="HAMAP" id="MF_01210_B">
    <property type="entry name" value="CPSase_L_chain_B"/>
    <property type="match status" value="1"/>
</dbReference>
<dbReference type="GO" id="GO:0004087">
    <property type="term" value="F:carbamoyl-phosphate synthase (ammonia) activity"/>
    <property type="evidence" value="ECO:0007669"/>
    <property type="project" value="UniProtKB-EC"/>
</dbReference>
<evidence type="ECO:0000256" key="8">
    <source>
        <dbReference type="ARBA" id="ARBA00022737"/>
    </source>
</evidence>
<organism evidence="21 22">
    <name type="scientific">Streptococcus suis</name>
    <dbReference type="NCBI Taxonomy" id="1307"/>
    <lineage>
        <taxon>Bacteria</taxon>
        <taxon>Bacillati</taxon>
        <taxon>Bacillota</taxon>
        <taxon>Bacilli</taxon>
        <taxon>Lactobacillales</taxon>
        <taxon>Streptococcaceae</taxon>
        <taxon>Streptococcus</taxon>
    </lineage>
</organism>
<dbReference type="Pfam" id="PF25596">
    <property type="entry name" value="CPSase_L_D1"/>
    <property type="match status" value="2"/>
</dbReference>
<dbReference type="PROSITE" id="PS00866">
    <property type="entry name" value="CPSASE_1"/>
    <property type="match status" value="2"/>
</dbReference>
<feature type="binding site" evidence="17">
    <location>
        <position position="237"/>
    </location>
    <ligand>
        <name>ATP</name>
        <dbReference type="ChEBI" id="CHEBI:30616"/>
        <label>1</label>
    </ligand>
</feature>
<keyword evidence="11" id="KW-0460">Magnesium</keyword>
<feature type="binding site" evidence="17">
    <location>
        <position position="230"/>
    </location>
    <ligand>
        <name>ATP</name>
        <dbReference type="ChEBI" id="CHEBI:30616"/>
        <label>1</label>
    </ligand>
</feature>
<dbReference type="Proteomes" id="UP000073485">
    <property type="component" value="Unassembled WGS sequence"/>
</dbReference>
<comment type="pathway">
    <text evidence="2 17">Amino-acid biosynthesis; L-arginine biosynthesis; carbamoyl phosphate from bicarbonate: step 1/1.</text>
</comment>
<comment type="catalytic activity">
    <reaction evidence="15 17">
        <text>hydrogencarbonate + L-glutamine + 2 ATP + H2O = carbamoyl phosphate + L-glutamate + 2 ADP + phosphate + 2 H(+)</text>
        <dbReference type="Rhea" id="RHEA:18633"/>
        <dbReference type="ChEBI" id="CHEBI:15377"/>
        <dbReference type="ChEBI" id="CHEBI:15378"/>
        <dbReference type="ChEBI" id="CHEBI:17544"/>
        <dbReference type="ChEBI" id="CHEBI:29985"/>
        <dbReference type="ChEBI" id="CHEBI:30616"/>
        <dbReference type="ChEBI" id="CHEBI:43474"/>
        <dbReference type="ChEBI" id="CHEBI:58228"/>
        <dbReference type="ChEBI" id="CHEBI:58359"/>
        <dbReference type="ChEBI" id="CHEBI:456216"/>
        <dbReference type="EC" id="6.3.5.5"/>
    </reaction>
</comment>
<dbReference type="CDD" id="cd01424">
    <property type="entry name" value="MGS_CPS_II"/>
    <property type="match status" value="1"/>
</dbReference>
<dbReference type="EC" id="6.3.5.5" evidence="17"/>
<feature type="binding site" evidence="17">
    <location>
        <position position="264"/>
    </location>
    <ligand>
        <name>ATP</name>
        <dbReference type="ChEBI" id="CHEBI:30616"/>
        <label>1</label>
    </ligand>
</feature>
<keyword evidence="12 17" id="KW-0665">Pyrimidine biosynthesis</keyword>
<comment type="function">
    <text evidence="17">Large subunit of the glutamine-dependent carbamoyl phosphate synthetase (CPSase). CPSase catalyzes the formation of carbamoyl phosphate from the ammonia moiety of glutamine, carbonate, and phosphate donated by ATP, constituting the first step of 2 biosynthetic pathways, one leading to arginine and/or urea and the other to pyrimidine nucleotides. The large subunit (synthetase) binds the substrates ammonia (free or transferred from glutamine from the small subunit), hydrogencarbonate and ATP and carries out an ATP-coupled ligase reaction, activating hydrogencarbonate by forming carboxy phosphate which reacts with ammonia to form carbamoyl phosphate.</text>
</comment>
<feature type="domain" description="ATP-grasp" evidence="19">
    <location>
        <begin position="155"/>
        <end position="349"/>
    </location>
</feature>
<dbReference type="Pfam" id="PF02787">
    <property type="entry name" value="CPSase_L_D3"/>
    <property type="match status" value="1"/>
</dbReference>
<feature type="binding site" evidence="17">
    <location>
        <position position="854"/>
    </location>
    <ligand>
        <name>Mn(2+)</name>
        <dbReference type="ChEBI" id="CHEBI:29035"/>
        <label>3</label>
    </ligand>
</feature>
<feature type="binding site" evidence="17">
    <location>
        <position position="854"/>
    </location>
    <ligand>
        <name>Mn(2+)</name>
        <dbReference type="ChEBI" id="CHEBI:29035"/>
        <label>4</label>
    </ligand>
</feature>
<dbReference type="EC" id="6.3.4.16" evidence="17"/>
<dbReference type="FunFam" id="3.30.470.20:FF:000026">
    <property type="entry name" value="Carbamoyl-phosphate synthase large chain"/>
    <property type="match status" value="1"/>
</dbReference>
<feature type="region of interest" description="Carboxyphosphate synthetic domain" evidence="17">
    <location>
        <begin position="1"/>
        <end position="423"/>
    </location>
</feature>
<feature type="binding site" evidence="17">
    <location>
        <position position="322"/>
    </location>
    <ligand>
        <name>Mn(2+)</name>
        <dbReference type="ChEBI" id="CHEBI:29035"/>
        <label>2</label>
    </ligand>
</feature>
<dbReference type="SMART" id="SM00851">
    <property type="entry name" value="MGS"/>
    <property type="match status" value="1"/>
</dbReference>
<comment type="cofactor">
    <cofactor evidence="1">
        <name>Mn(2+)</name>
        <dbReference type="ChEBI" id="CHEBI:29035"/>
    </cofactor>
</comment>
<gene>
    <name evidence="17 21" type="primary">carB</name>
    <name evidence="21" type="ORF">ERS132410_00245</name>
</gene>
<feature type="binding site" evidence="17">
    <location>
        <position position="800"/>
    </location>
    <ligand>
        <name>ATP</name>
        <dbReference type="ChEBI" id="CHEBI:30616"/>
        <label>2</label>
    </ligand>
</feature>
<protein>
    <recommendedName>
        <fullName evidence="17">Carbamoyl phosphate synthase large chain</fullName>
        <ecNumber evidence="17">6.3.4.16</ecNumber>
        <ecNumber evidence="17">6.3.5.5</ecNumber>
    </recommendedName>
    <alternativeName>
        <fullName evidence="17">Carbamoyl phosphate synthetase ammonia chain</fullName>
    </alternativeName>
</protein>
<comment type="similarity">
    <text evidence="3 17">Belongs to the CarB family.</text>
</comment>
<dbReference type="AlphaFoldDB" id="A0A116KMC3"/>
<keyword evidence="7" id="KW-0479">Metal-binding</keyword>
<evidence type="ECO:0000256" key="4">
    <source>
        <dbReference type="ARBA" id="ARBA00022571"/>
    </source>
</evidence>
<dbReference type="PROSITE" id="PS51855">
    <property type="entry name" value="MGS"/>
    <property type="match status" value="1"/>
</dbReference>
<dbReference type="InterPro" id="IPR005483">
    <property type="entry name" value="CPSase_dom"/>
</dbReference>
<keyword evidence="18" id="KW-0472">Membrane</keyword>
<evidence type="ECO:0000256" key="2">
    <source>
        <dbReference type="ARBA" id="ARBA00005077"/>
    </source>
</evidence>
<feature type="binding site" evidence="17">
    <location>
        <position position="842"/>
    </location>
    <ligand>
        <name>ATP</name>
        <dbReference type="ChEBI" id="CHEBI:30616"/>
        <label>2</label>
    </ligand>
</feature>
<feature type="binding site" evidence="17">
    <location>
        <position position="320"/>
    </location>
    <ligand>
        <name>ATP</name>
        <dbReference type="ChEBI" id="CHEBI:30616"/>
        <label>1</label>
    </ligand>
</feature>
<dbReference type="SMART" id="SM01096">
    <property type="entry name" value="CPSase_L_D3"/>
    <property type="match status" value="1"/>
</dbReference>
<keyword evidence="18" id="KW-1133">Transmembrane helix</keyword>
<dbReference type="PANTHER" id="PTHR11405">
    <property type="entry name" value="CARBAMOYLTRANSFERASE FAMILY MEMBER"/>
    <property type="match status" value="1"/>
</dbReference>
<evidence type="ECO:0000256" key="17">
    <source>
        <dbReference type="HAMAP-Rule" id="MF_01210"/>
    </source>
</evidence>
<dbReference type="InterPro" id="IPR005480">
    <property type="entry name" value="CPSase_lsu_oligo"/>
</dbReference>
<comment type="pathway">
    <text evidence="17">Pyrimidine metabolism; UMP biosynthesis via de novo pathway; (S)-dihydroorotate from bicarbonate: step 1/3.</text>
</comment>
<dbReference type="Gene3D" id="3.40.50.1380">
    <property type="entry name" value="Methylglyoxal synthase-like domain"/>
    <property type="match status" value="1"/>
</dbReference>
<feature type="binding site" evidence="17">
    <location>
        <position position="320"/>
    </location>
    <ligand>
        <name>Mn(2+)</name>
        <dbReference type="ChEBI" id="CHEBI:29035"/>
        <label>1</label>
    </ligand>
</feature>
<dbReference type="SUPFAM" id="SSF56059">
    <property type="entry name" value="Glutathione synthetase ATP-binding domain-like"/>
    <property type="match status" value="2"/>
</dbReference>
<dbReference type="PROSITE" id="PS00867">
    <property type="entry name" value="CPSASE_2"/>
    <property type="match status" value="2"/>
</dbReference>
<keyword evidence="10 17" id="KW-0067">ATP-binding</keyword>
<dbReference type="NCBIfam" id="NF003671">
    <property type="entry name" value="PRK05294.1"/>
    <property type="match status" value="1"/>
</dbReference>
<dbReference type="Gene3D" id="3.30.470.20">
    <property type="entry name" value="ATP-grasp fold, B domain"/>
    <property type="match status" value="2"/>
</dbReference>
<comment type="cofactor">
    <cofactor evidence="17">
        <name>Mg(2+)</name>
        <dbReference type="ChEBI" id="CHEBI:18420"/>
    </cofactor>
    <cofactor evidence="17">
        <name>Mn(2+)</name>
        <dbReference type="ChEBI" id="CHEBI:29035"/>
    </cofactor>
    <text evidence="17">Binds 4 Mg(2+) or Mn(2+) ions per subunit.</text>
</comment>
<dbReference type="GO" id="GO:0046872">
    <property type="term" value="F:metal ion binding"/>
    <property type="evidence" value="ECO:0007669"/>
    <property type="project" value="UniProtKB-KW"/>
</dbReference>
<dbReference type="FunFam" id="3.40.50.20:FF:000001">
    <property type="entry name" value="Carbamoyl-phosphate synthase large chain"/>
    <property type="match status" value="2"/>
</dbReference>
<dbReference type="GO" id="GO:0006526">
    <property type="term" value="P:L-arginine biosynthetic process"/>
    <property type="evidence" value="ECO:0007669"/>
    <property type="project" value="UniProtKB-UniRule"/>
</dbReference>
<dbReference type="InterPro" id="IPR011607">
    <property type="entry name" value="MGS-like_dom"/>
</dbReference>
<feature type="binding site" evidence="17">
    <location>
        <position position="842"/>
    </location>
    <ligand>
        <name>Mg(2+)</name>
        <dbReference type="ChEBI" id="CHEBI:18420"/>
        <label>3</label>
    </ligand>
</feature>
<dbReference type="NCBIfam" id="TIGR01369">
    <property type="entry name" value="CPSaseII_lrg"/>
    <property type="match status" value="1"/>
</dbReference>
<dbReference type="InterPro" id="IPR058047">
    <property type="entry name" value="CPSase_preATP-grasp"/>
</dbReference>
<evidence type="ECO:0000313" key="21">
    <source>
        <dbReference type="EMBL" id="CYU45389.1"/>
    </source>
</evidence>
<name>A0A116KMC3_STRSU</name>
<dbReference type="PRINTS" id="PR00098">
    <property type="entry name" value="CPSASE"/>
</dbReference>
<dbReference type="HAMAP" id="MF_01210_A">
    <property type="entry name" value="CPSase_L_chain_A"/>
    <property type="match status" value="1"/>
</dbReference>
<dbReference type="SUPFAM" id="SSF52335">
    <property type="entry name" value="Methylglyoxal synthase-like"/>
    <property type="match status" value="1"/>
</dbReference>
<evidence type="ECO:0000256" key="18">
    <source>
        <dbReference type="SAM" id="Phobius"/>
    </source>
</evidence>
<keyword evidence="5 17" id="KW-0436">Ligase</keyword>
<feature type="domain" description="MGS-like" evidence="20">
    <location>
        <begin position="952"/>
        <end position="1081"/>
    </location>
</feature>
<sequence>MKHQRRVSYFRFVLLTGFVSYIMPKRTDIKKIMVIGSGPIIIGQAAEFDYAGTQACLALKEEGYSVVLVNSNPATIMTDKEIADKVYIEPITLEFVTRILRKERPDALLPTLGGQTGLNMAMELSKAGILDELGVELLGTKLSAIDQAEDRDLFKQLMEDLNQPIPESTIVTTVEEALEFAAEIGYPVIVRPAFTLGGTGGGMCANEEELREIAENGLKLSPVTQCLIERSIAGFKEIEYEVMRDAADNALVVCNMENFDPVGIHTGDSIVFAPTQTLSDIENQMLRDASLSIIRALKIEGGCNVQLALDPHSFKYYVIEVNPRVSRSSALASKATGYPIAKLAAKIAVGLTLDEMVNPVTGTTYAMFEPALDYVVAKIPRFPFDKFEKGERRLGTQMKATGEVMAIGRNIEESLLKACRSLEIGVYHNEMPELSQVTDDQLVEKIVKAQDDRLFYLSEALRRGYTVEELAQLTKIDLFFLDKLLHILEIEQELAINHDNIDLLKKAKKYGFADRKIAELWGRTEAYIRQLRTENKVVPIYKMVDTCAAEFESTTPYFYSTYEWENESIRSEKESVLVLGSGPIRIGQGVEFDYATVHSVKAIQAAGYEAIIMNSNPETVSTDFSVSDKLYFEPLTLEDVLNVIDLEKPKGVIVQFGGQTAINLAEPLAKAGIPILGTQVADLDRAEDRDLFEKALKDLGIPQPPGQTATNEEEALEAARKIGFPVLVRPSYVLGGRAMEIVENEADLRSYMRTAVKASPEHPVLVDSYIVGRECEVDAISDGKDVLIPGIMEHIERAGVHSGDSMAVYPPQTLSKEVQATIADYTKRLAIGLNCIGMMNIQFVIKDETVYVIEVNPRASRTVPFLSKVTDIPMAQVATKLILGQSLAELGYQGGLYPESNQVHVKAPVFSFTKLAKVDSLLGPEMKSTGEIMGSDLTLEKALYKAFEASYQHLAEFGNVVFTIADEDKEEVLGLAQRFYELGYGLLATAGTAAFLTENGLAATTVGKLGDDSCPDIPSLVRAGKVQAIINTVGKKRVADGDGQVIRSSAIEGGIPLFTALDTAEAMVKVLESRSFMTQAI</sequence>
<keyword evidence="4 17" id="KW-0055">Arginine biosynthesis</keyword>
<dbReference type="InterPro" id="IPR033937">
    <property type="entry name" value="MGS_CPS_CarB"/>
</dbReference>
<dbReference type="GO" id="GO:0006541">
    <property type="term" value="P:glutamine metabolic process"/>
    <property type="evidence" value="ECO:0007669"/>
    <property type="project" value="TreeGrafter"/>
</dbReference>
<evidence type="ECO:0000256" key="14">
    <source>
        <dbReference type="ARBA" id="ARBA00047359"/>
    </source>
</evidence>
<dbReference type="Gene3D" id="1.10.1030.10">
    <property type="entry name" value="Carbamoyl-phosphate synthetase, large subunit oligomerisation domain"/>
    <property type="match status" value="1"/>
</dbReference>
<keyword evidence="9 17" id="KW-0547">Nucleotide-binding</keyword>
<evidence type="ECO:0000256" key="16">
    <source>
        <dbReference type="ARBA" id="ARBA00060037"/>
    </source>
</evidence>
<accession>A0A116KMC3</accession>
<feature type="binding site" evidence="17">
    <location>
        <position position="801"/>
    </location>
    <ligand>
        <name>ATP</name>
        <dbReference type="ChEBI" id="CHEBI:30616"/>
        <label>2</label>
    </ligand>
</feature>
<dbReference type="InterPro" id="IPR005479">
    <property type="entry name" value="CPAse_ATP-bd"/>
</dbReference>
<dbReference type="GO" id="GO:0004088">
    <property type="term" value="F:carbamoyl-phosphate synthase (glutamine-hydrolyzing) activity"/>
    <property type="evidence" value="ECO:0007669"/>
    <property type="project" value="UniProtKB-UniRule"/>
</dbReference>
<dbReference type="Gene3D" id="3.30.1490.20">
    <property type="entry name" value="ATP-grasp fold, A domain"/>
    <property type="match status" value="1"/>
</dbReference>
<evidence type="ECO:0000259" key="20">
    <source>
        <dbReference type="PROSITE" id="PS51855"/>
    </source>
</evidence>
<feature type="binding site" evidence="17">
    <location>
        <position position="842"/>
    </location>
    <ligand>
        <name>Mn(2+)</name>
        <dbReference type="ChEBI" id="CHEBI:29035"/>
        <label>3</label>
    </ligand>
</feature>
<feature type="binding site" evidence="17">
    <location>
        <position position="198"/>
    </location>
    <ligand>
        <name>ATP</name>
        <dbReference type="ChEBI" id="CHEBI:30616"/>
        <label>1</label>
    </ligand>
</feature>
<dbReference type="InterPro" id="IPR036914">
    <property type="entry name" value="MGS-like_dom_sf"/>
</dbReference>
<reference evidence="21 22" key="1">
    <citation type="submission" date="2016-02" db="EMBL/GenBank/DDBJ databases">
        <authorList>
            <consortium name="Pathogen Informatics"/>
        </authorList>
    </citation>
    <scope>NUCLEOTIDE SEQUENCE [LARGE SCALE GENOMIC DNA]</scope>
    <source>
        <strain evidence="21 22">LSS48</strain>
    </source>
</reference>
<comment type="subunit">
    <text evidence="17">Composed of two chains; the small (or glutamine) chain promotes the hydrolysis of glutamine to ammonia, which is used by the large (or ammonia) chain to synthesize carbamoyl phosphate. Tetramer of heterodimers (alpha,beta)4.</text>
</comment>
<dbReference type="GO" id="GO:0005524">
    <property type="term" value="F:ATP binding"/>
    <property type="evidence" value="ECO:0007669"/>
    <property type="project" value="UniProtKB-UniRule"/>
</dbReference>
<dbReference type="InterPro" id="IPR006275">
    <property type="entry name" value="CPSase_lsu"/>
</dbReference>
<evidence type="ECO:0000256" key="15">
    <source>
        <dbReference type="ARBA" id="ARBA00048816"/>
    </source>
</evidence>
<feature type="binding site" evidence="17">
    <location>
        <position position="799"/>
    </location>
    <ligand>
        <name>ATP</name>
        <dbReference type="ChEBI" id="CHEBI:30616"/>
        <label>2</label>
    </ligand>
</feature>
<feature type="binding site" evidence="17">
    <location>
        <position position="768"/>
    </location>
    <ligand>
        <name>ATP</name>
        <dbReference type="ChEBI" id="CHEBI:30616"/>
        <label>2</label>
    </ligand>
</feature>
<feature type="transmembrane region" description="Helical" evidence="18">
    <location>
        <begin position="7"/>
        <end position="24"/>
    </location>
</feature>
<keyword evidence="13" id="KW-0464">Manganese</keyword>
<evidence type="ECO:0000256" key="3">
    <source>
        <dbReference type="ARBA" id="ARBA00009799"/>
    </source>
</evidence>
<dbReference type="FunFam" id="3.30.1490.20:FF:000001">
    <property type="entry name" value="Carbamoyl-phosphate synthase large chain"/>
    <property type="match status" value="1"/>
</dbReference>
<dbReference type="NCBIfam" id="NF009455">
    <property type="entry name" value="PRK12815.1"/>
    <property type="match status" value="1"/>
</dbReference>
<dbReference type="FunFam" id="3.30.470.20:FF:000001">
    <property type="entry name" value="Carbamoyl-phosphate synthase large chain"/>
    <property type="match status" value="1"/>
</dbReference>
<dbReference type="GO" id="GO:0005737">
    <property type="term" value="C:cytoplasm"/>
    <property type="evidence" value="ECO:0007669"/>
    <property type="project" value="TreeGrafter"/>
</dbReference>
<evidence type="ECO:0000256" key="11">
    <source>
        <dbReference type="ARBA" id="ARBA00022842"/>
    </source>
</evidence>
<evidence type="ECO:0000259" key="19">
    <source>
        <dbReference type="PROSITE" id="PS50975"/>
    </source>
</evidence>
<feature type="binding site" evidence="17">
    <location>
        <position position="854"/>
    </location>
    <ligand>
        <name>Mg(2+)</name>
        <dbReference type="ChEBI" id="CHEBI:18420"/>
        <label>3</label>
    </ligand>
</feature>
<feature type="binding site" evidence="17">
    <location>
        <position position="151"/>
    </location>
    <ligand>
        <name>ATP</name>
        <dbReference type="ChEBI" id="CHEBI:30616"/>
        <label>1</label>
    </ligand>
</feature>
<feature type="binding site" evidence="17">
    <location>
        <position position="856"/>
    </location>
    <ligand>
        <name>Mn(2+)</name>
        <dbReference type="ChEBI" id="CHEBI:29035"/>
        <label>4</label>
    </ligand>
</feature>